<keyword evidence="7" id="KW-1015">Disulfide bond</keyword>
<dbReference type="GO" id="GO:0046330">
    <property type="term" value="P:positive regulation of JNK cascade"/>
    <property type="evidence" value="ECO:0007669"/>
    <property type="project" value="TreeGrafter"/>
</dbReference>
<dbReference type="PANTHER" id="PTHR12027:SF112">
    <property type="entry name" value="PROTEIN WNT-2"/>
    <property type="match status" value="1"/>
</dbReference>
<evidence type="ECO:0000256" key="3">
    <source>
        <dbReference type="ARBA" id="ARBA00022473"/>
    </source>
</evidence>
<feature type="signal peptide" evidence="11">
    <location>
        <begin position="1"/>
        <end position="24"/>
    </location>
</feature>
<evidence type="ECO:0000256" key="2">
    <source>
        <dbReference type="ARBA" id="ARBA00005683"/>
    </source>
</evidence>
<feature type="chain" id="PRO_5027910718" description="Protein Wnt" evidence="11">
    <location>
        <begin position="25"/>
        <end position="351"/>
    </location>
</feature>
<evidence type="ECO:0000256" key="5">
    <source>
        <dbReference type="ARBA" id="ARBA00022530"/>
    </source>
</evidence>
<comment type="function">
    <text evidence="10">Ligand for members of the frizzled family of seven transmembrane receptors.</text>
</comment>
<evidence type="ECO:0000256" key="10">
    <source>
        <dbReference type="RuleBase" id="RU003500"/>
    </source>
</evidence>
<dbReference type="SMART" id="SM00097">
    <property type="entry name" value="WNT1"/>
    <property type="match status" value="1"/>
</dbReference>
<dbReference type="Proteomes" id="UP000515135">
    <property type="component" value="Unplaced"/>
</dbReference>
<dbReference type="InterPro" id="IPR043158">
    <property type="entry name" value="Wnt_C"/>
</dbReference>
<evidence type="ECO:0000313" key="13">
    <source>
        <dbReference type="RefSeq" id="XP_019633487.1"/>
    </source>
</evidence>
<dbReference type="FunFam" id="3.30.2460.20:FF:000001">
    <property type="entry name" value="Wnt homolog"/>
    <property type="match status" value="1"/>
</dbReference>
<comment type="similarity">
    <text evidence="2 10">Belongs to the Wnt family.</text>
</comment>
<evidence type="ECO:0000256" key="11">
    <source>
        <dbReference type="SAM" id="SignalP"/>
    </source>
</evidence>
<keyword evidence="3 10" id="KW-0217">Developmental protein</keyword>
<name>A0A6P4ZRB9_BRABE</name>
<dbReference type="GO" id="GO:0005615">
    <property type="term" value="C:extracellular space"/>
    <property type="evidence" value="ECO:0007669"/>
    <property type="project" value="TreeGrafter"/>
</dbReference>
<dbReference type="InterPro" id="IPR018161">
    <property type="entry name" value="Wnt_CS"/>
</dbReference>
<dbReference type="KEGG" id="bbel:109476910"/>
<dbReference type="PROSITE" id="PS00246">
    <property type="entry name" value="WNT1"/>
    <property type="match status" value="1"/>
</dbReference>
<dbReference type="GO" id="GO:0060070">
    <property type="term" value="P:canonical Wnt signaling pathway"/>
    <property type="evidence" value="ECO:0007669"/>
    <property type="project" value="TreeGrafter"/>
</dbReference>
<gene>
    <name evidence="13" type="primary">LOC109476910</name>
</gene>
<keyword evidence="11" id="KW-0732">Signal</keyword>
<dbReference type="GeneID" id="109476910"/>
<dbReference type="Gene3D" id="3.30.2460.20">
    <property type="match status" value="1"/>
</dbReference>
<dbReference type="RefSeq" id="XP_019633487.1">
    <property type="nucleotide sequence ID" value="XM_019777928.1"/>
</dbReference>
<keyword evidence="9" id="KW-0449">Lipoprotein</keyword>
<dbReference type="GO" id="GO:0005125">
    <property type="term" value="F:cytokine activity"/>
    <property type="evidence" value="ECO:0007669"/>
    <property type="project" value="TreeGrafter"/>
</dbReference>
<comment type="subcellular location">
    <subcellularLocation>
        <location evidence="1 10">Secreted</location>
        <location evidence="1 10">Extracellular space</location>
        <location evidence="1 10">Extracellular matrix</location>
    </subcellularLocation>
</comment>
<organism evidence="12 13">
    <name type="scientific">Branchiostoma belcheri</name>
    <name type="common">Amphioxus</name>
    <dbReference type="NCBI Taxonomy" id="7741"/>
    <lineage>
        <taxon>Eukaryota</taxon>
        <taxon>Metazoa</taxon>
        <taxon>Chordata</taxon>
        <taxon>Cephalochordata</taxon>
        <taxon>Leptocardii</taxon>
        <taxon>Amphioxiformes</taxon>
        <taxon>Branchiostomatidae</taxon>
        <taxon>Branchiostoma</taxon>
    </lineage>
</organism>
<dbReference type="OrthoDB" id="5945655at2759"/>
<evidence type="ECO:0000313" key="12">
    <source>
        <dbReference type="Proteomes" id="UP000515135"/>
    </source>
</evidence>
<reference evidence="13" key="1">
    <citation type="submission" date="2025-08" db="UniProtKB">
        <authorList>
            <consortium name="RefSeq"/>
        </authorList>
    </citation>
    <scope>IDENTIFICATION</scope>
    <source>
        <tissue evidence="13">Gonad</tissue>
    </source>
</reference>
<dbReference type="AlphaFoldDB" id="A0A6P4ZRB9"/>
<keyword evidence="8" id="KW-0325">Glycoprotein</keyword>
<protein>
    <recommendedName>
        <fullName evidence="10">Protein Wnt</fullName>
    </recommendedName>
</protein>
<dbReference type="GO" id="GO:0045165">
    <property type="term" value="P:cell fate commitment"/>
    <property type="evidence" value="ECO:0007669"/>
    <property type="project" value="TreeGrafter"/>
</dbReference>
<evidence type="ECO:0000256" key="9">
    <source>
        <dbReference type="ARBA" id="ARBA00023288"/>
    </source>
</evidence>
<keyword evidence="5" id="KW-0272">Extracellular matrix</keyword>
<dbReference type="PRINTS" id="PR01349">
    <property type="entry name" value="WNTPROTEIN"/>
</dbReference>
<evidence type="ECO:0000256" key="8">
    <source>
        <dbReference type="ARBA" id="ARBA00023180"/>
    </source>
</evidence>
<dbReference type="Pfam" id="PF00110">
    <property type="entry name" value="wnt"/>
    <property type="match status" value="1"/>
</dbReference>
<dbReference type="CDD" id="cd19339">
    <property type="entry name" value="Wnt_Wnt7"/>
    <property type="match status" value="1"/>
</dbReference>
<evidence type="ECO:0000256" key="7">
    <source>
        <dbReference type="ARBA" id="ARBA00023157"/>
    </source>
</evidence>
<dbReference type="PANTHER" id="PTHR12027">
    <property type="entry name" value="WNT RELATED"/>
    <property type="match status" value="1"/>
</dbReference>
<keyword evidence="6 10" id="KW-0879">Wnt signaling pathway</keyword>
<dbReference type="InterPro" id="IPR005817">
    <property type="entry name" value="Wnt"/>
</dbReference>
<keyword evidence="4" id="KW-0964">Secreted</keyword>
<keyword evidence="12" id="KW-1185">Reference proteome</keyword>
<dbReference type="GO" id="GO:0005109">
    <property type="term" value="F:frizzled binding"/>
    <property type="evidence" value="ECO:0007669"/>
    <property type="project" value="TreeGrafter"/>
</dbReference>
<evidence type="ECO:0000256" key="6">
    <source>
        <dbReference type="ARBA" id="ARBA00022687"/>
    </source>
</evidence>
<proteinExistence type="inferred from homology"/>
<accession>A0A6P4ZRB9</accession>
<evidence type="ECO:0000256" key="1">
    <source>
        <dbReference type="ARBA" id="ARBA00004498"/>
    </source>
</evidence>
<evidence type="ECO:0000256" key="4">
    <source>
        <dbReference type="ARBA" id="ARBA00022525"/>
    </source>
</evidence>
<sequence length="351" mass="39834">MPKSPRKRLFHLLYLVSTLAAGTGDQSLSTVVALGANIICNRIPGLVPRQRAICQTRPDLIVAIGEGAQMGIDECRYQFRHSRWNCTGMDNDNVFGRELRIGSKEAAFTYAISSAALVHAIVTACSQGNISDCGCDRTKEGDLNDEGWKWGGCSADVKYGLRFCQKFVDAREVEQNARALMNLHNNEAGRKVIDQHTRLECKCHGVSGSCTMKTCWITLPRFREVGNILKEKYHHDAQLVEAVRARRTRRPTFLKLKNSRTFEKPREISLVYLRGSPNYCERDEETGSLGTHGRRCNRTSPYQDGCDLMCCGRGYNTHQFVKTWQCNCKFHWCCYVKCNQCSERTEEYTCK</sequence>
<dbReference type="GO" id="GO:0030182">
    <property type="term" value="P:neuron differentiation"/>
    <property type="evidence" value="ECO:0007669"/>
    <property type="project" value="TreeGrafter"/>
</dbReference>